<name>A0A165E2N3_9BASI</name>
<evidence type="ECO:0000313" key="3">
    <source>
        <dbReference type="Proteomes" id="UP000076842"/>
    </source>
</evidence>
<dbReference type="AlphaFoldDB" id="A0A165E2N3"/>
<keyword evidence="1" id="KW-1133">Transmembrane helix</keyword>
<feature type="transmembrane region" description="Helical" evidence="1">
    <location>
        <begin position="67"/>
        <end position="87"/>
    </location>
</feature>
<gene>
    <name evidence="2" type="ORF">CALCODRAFT_30684</name>
</gene>
<dbReference type="Proteomes" id="UP000076842">
    <property type="component" value="Unassembled WGS sequence"/>
</dbReference>
<organism evidence="2 3">
    <name type="scientific">Calocera cornea HHB12733</name>
    <dbReference type="NCBI Taxonomy" id="1353952"/>
    <lineage>
        <taxon>Eukaryota</taxon>
        <taxon>Fungi</taxon>
        <taxon>Dikarya</taxon>
        <taxon>Basidiomycota</taxon>
        <taxon>Agaricomycotina</taxon>
        <taxon>Dacrymycetes</taxon>
        <taxon>Dacrymycetales</taxon>
        <taxon>Dacrymycetaceae</taxon>
        <taxon>Calocera</taxon>
    </lineage>
</organism>
<keyword evidence="3" id="KW-1185">Reference proteome</keyword>
<dbReference type="InParanoid" id="A0A165E2N3"/>
<keyword evidence="1" id="KW-0472">Membrane</keyword>
<protein>
    <submittedName>
        <fullName evidence="2">Uncharacterized protein</fullName>
    </submittedName>
</protein>
<reference evidence="2 3" key="1">
    <citation type="journal article" date="2016" name="Mol. Biol. Evol.">
        <title>Comparative Genomics of Early-Diverging Mushroom-Forming Fungi Provides Insights into the Origins of Lignocellulose Decay Capabilities.</title>
        <authorList>
            <person name="Nagy L.G."/>
            <person name="Riley R."/>
            <person name="Tritt A."/>
            <person name="Adam C."/>
            <person name="Daum C."/>
            <person name="Floudas D."/>
            <person name="Sun H."/>
            <person name="Yadav J.S."/>
            <person name="Pangilinan J."/>
            <person name="Larsson K.H."/>
            <person name="Matsuura K."/>
            <person name="Barry K."/>
            <person name="Labutti K."/>
            <person name="Kuo R."/>
            <person name="Ohm R.A."/>
            <person name="Bhattacharya S.S."/>
            <person name="Shirouzu T."/>
            <person name="Yoshinaga Y."/>
            <person name="Martin F.M."/>
            <person name="Grigoriev I.V."/>
            <person name="Hibbett D.S."/>
        </authorList>
    </citation>
    <scope>NUCLEOTIDE SEQUENCE [LARGE SCALE GENOMIC DNA]</scope>
    <source>
        <strain evidence="2 3">HHB12733</strain>
    </source>
</reference>
<evidence type="ECO:0000313" key="2">
    <source>
        <dbReference type="EMBL" id="KZT53980.1"/>
    </source>
</evidence>
<dbReference type="EMBL" id="KV424024">
    <property type="protein sequence ID" value="KZT53980.1"/>
    <property type="molecule type" value="Genomic_DNA"/>
</dbReference>
<evidence type="ECO:0000256" key="1">
    <source>
        <dbReference type="SAM" id="Phobius"/>
    </source>
</evidence>
<feature type="transmembrane region" description="Helical" evidence="1">
    <location>
        <begin position="94"/>
        <end position="117"/>
    </location>
</feature>
<proteinExistence type="predicted"/>
<accession>A0A165E2N3</accession>
<sequence>MDLTLVHSLRPPPVEPNLILSRNLAELGSTVHNRHSISLLNRRENGISTPTMMNQNGKAMDRPHIDYTKIGCVILLTVFVLVLWTIIPQTLRTCIVLLLVLVAVWCVLQGSTASVGVRATPPPTRWWLRGPS</sequence>
<keyword evidence="1" id="KW-0812">Transmembrane</keyword>